<accession>A0A1I1K4E6</accession>
<evidence type="ECO:0000259" key="2">
    <source>
        <dbReference type="PROSITE" id="PS50164"/>
    </source>
</evidence>
<dbReference type="AlphaFoldDB" id="A0A1I1K4E6"/>
<protein>
    <submittedName>
        <fullName evidence="3">Putative endonuclease</fullName>
    </submittedName>
</protein>
<dbReference type="InterPro" id="IPR000305">
    <property type="entry name" value="GIY-YIG_endonuc"/>
</dbReference>
<keyword evidence="3" id="KW-0540">Nuclease</keyword>
<dbReference type="CDD" id="cd10448">
    <property type="entry name" value="GIY-YIG_unchar_3"/>
    <property type="match status" value="1"/>
</dbReference>
<dbReference type="SUPFAM" id="SSF82771">
    <property type="entry name" value="GIY-YIG endonuclease"/>
    <property type="match status" value="1"/>
</dbReference>
<evidence type="ECO:0000256" key="1">
    <source>
        <dbReference type="ARBA" id="ARBA00007435"/>
    </source>
</evidence>
<dbReference type="STRING" id="1164594.SAMN05216204_107122"/>
<dbReference type="InterPro" id="IPR050190">
    <property type="entry name" value="UPF0213_domain"/>
</dbReference>
<evidence type="ECO:0000313" key="3">
    <source>
        <dbReference type="EMBL" id="SFC55475.1"/>
    </source>
</evidence>
<keyword evidence="3" id="KW-0378">Hydrolase</keyword>
<evidence type="ECO:0000313" key="4">
    <source>
        <dbReference type="Proteomes" id="UP000198639"/>
    </source>
</evidence>
<dbReference type="OrthoDB" id="9807770at2"/>
<gene>
    <name evidence="3" type="ORF">SAMN05216204_107122</name>
</gene>
<dbReference type="PROSITE" id="PS50164">
    <property type="entry name" value="GIY_YIG"/>
    <property type="match status" value="1"/>
</dbReference>
<dbReference type="PANTHER" id="PTHR34477:SF5">
    <property type="entry name" value="BSL5627 PROTEIN"/>
    <property type="match status" value="1"/>
</dbReference>
<dbReference type="InterPro" id="IPR035901">
    <property type="entry name" value="GIY-YIG_endonuc_sf"/>
</dbReference>
<dbReference type="RefSeq" id="WP_091873847.1">
    <property type="nucleotide sequence ID" value="NZ_FOLD01000007.1"/>
</dbReference>
<sequence length="97" mass="11570">MDKHSYVYILASRPYGTLYTGVTSDLIRRIWQHKEGFVAGFTKTYNIKQLVWYEVHSDIIAAITREKQIKEWPRDWKINLIQSTNPNWHDLYAQIIS</sequence>
<proteinExistence type="inferred from homology"/>
<dbReference type="Gene3D" id="3.40.1440.10">
    <property type="entry name" value="GIY-YIG endonuclease"/>
    <property type="match status" value="1"/>
</dbReference>
<dbReference type="PANTHER" id="PTHR34477">
    <property type="entry name" value="UPF0213 PROTEIN YHBQ"/>
    <property type="match status" value="1"/>
</dbReference>
<keyword evidence="3" id="KW-0255">Endonuclease</keyword>
<organism evidence="3 4">
    <name type="scientific">Massilia yuzhufengensis</name>
    <dbReference type="NCBI Taxonomy" id="1164594"/>
    <lineage>
        <taxon>Bacteria</taxon>
        <taxon>Pseudomonadati</taxon>
        <taxon>Pseudomonadota</taxon>
        <taxon>Betaproteobacteria</taxon>
        <taxon>Burkholderiales</taxon>
        <taxon>Oxalobacteraceae</taxon>
        <taxon>Telluria group</taxon>
        <taxon>Massilia</taxon>
    </lineage>
</organism>
<keyword evidence="4" id="KW-1185">Reference proteome</keyword>
<dbReference type="GO" id="GO:0004519">
    <property type="term" value="F:endonuclease activity"/>
    <property type="evidence" value="ECO:0007669"/>
    <property type="project" value="UniProtKB-KW"/>
</dbReference>
<feature type="domain" description="GIY-YIG" evidence="2">
    <location>
        <begin position="3"/>
        <end position="80"/>
    </location>
</feature>
<dbReference type="EMBL" id="FOLD01000007">
    <property type="protein sequence ID" value="SFC55475.1"/>
    <property type="molecule type" value="Genomic_DNA"/>
</dbReference>
<name>A0A1I1K4E6_9BURK</name>
<comment type="similarity">
    <text evidence="1">Belongs to the UPF0213 family.</text>
</comment>
<dbReference type="Proteomes" id="UP000198639">
    <property type="component" value="Unassembled WGS sequence"/>
</dbReference>
<dbReference type="Pfam" id="PF01541">
    <property type="entry name" value="GIY-YIG"/>
    <property type="match status" value="1"/>
</dbReference>
<reference evidence="4" key="1">
    <citation type="submission" date="2016-10" db="EMBL/GenBank/DDBJ databases">
        <authorList>
            <person name="Varghese N."/>
            <person name="Submissions S."/>
        </authorList>
    </citation>
    <scope>NUCLEOTIDE SEQUENCE [LARGE SCALE GENOMIC DNA]</scope>
    <source>
        <strain evidence="4">CGMCC 1.12041</strain>
    </source>
</reference>